<dbReference type="EMBL" id="JACHNA010000001">
    <property type="protein sequence ID" value="MBB4736284.1"/>
    <property type="molecule type" value="Genomic_DNA"/>
</dbReference>
<feature type="transmembrane region" description="Helical" evidence="7">
    <location>
        <begin position="38"/>
        <end position="59"/>
    </location>
</feature>
<evidence type="ECO:0000256" key="8">
    <source>
        <dbReference type="SAM" id="MobiDB-lite"/>
    </source>
</evidence>
<evidence type="ECO:0000256" key="2">
    <source>
        <dbReference type="ARBA" id="ARBA00022618"/>
    </source>
</evidence>
<gene>
    <name evidence="7" type="primary">crgA</name>
    <name evidence="9" type="ORF">HDA30_001792</name>
</gene>
<keyword evidence="6 7" id="KW-0131">Cell cycle</keyword>
<dbReference type="InterPro" id="IPR009619">
    <property type="entry name" value="CrgA"/>
</dbReference>
<reference evidence="9 10" key="1">
    <citation type="submission" date="2020-08" db="EMBL/GenBank/DDBJ databases">
        <title>Sequencing the genomes of 1000 actinobacteria strains.</title>
        <authorList>
            <person name="Klenk H.-P."/>
        </authorList>
    </citation>
    <scope>NUCLEOTIDE SEQUENCE [LARGE SCALE GENOMIC DNA]</scope>
    <source>
        <strain evidence="9 10">DSM 23974</strain>
    </source>
</reference>
<dbReference type="GO" id="GO:0005886">
    <property type="term" value="C:plasma membrane"/>
    <property type="evidence" value="ECO:0007669"/>
    <property type="project" value="UniProtKB-SubCell"/>
</dbReference>
<evidence type="ECO:0000256" key="5">
    <source>
        <dbReference type="ARBA" id="ARBA00023136"/>
    </source>
</evidence>
<keyword evidence="4 7" id="KW-1133">Transmembrane helix</keyword>
<keyword evidence="10" id="KW-1185">Reference proteome</keyword>
<dbReference type="Proteomes" id="UP000540191">
    <property type="component" value="Unassembled WGS sequence"/>
</dbReference>
<keyword evidence="2 7" id="KW-0132">Cell division</keyword>
<evidence type="ECO:0000256" key="3">
    <source>
        <dbReference type="ARBA" id="ARBA00022692"/>
    </source>
</evidence>
<organism evidence="9 10">
    <name type="scientific">Micrococcus cohnii</name>
    <dbReference type="NCBI Taxonomy" id="993416"/>
    <lineage>
        <taxon>Bacteria</taxon>
        <taxon>Bacillati</taxon>
        <taxon>Actinomycetota</taxon>
        <taxon>Actinomycetes</taxon>
        <taxon>Micrococcales</taxon>
        <taxon>Micrococcaceae</taxon>
        <taxon>Micrococcus</taxon>
    </lineage>
</organism>
<proteinExistence type="inferred from homology"/>
<evidence type="ECO:0000313" key="10">
    <source>
        <dbReference type="Proteomes" id="UP000540191"/>
    </source>
</evidence>
<evidence type="ECO:0000313" key="9">
    <source>
        <dbReference type="EMBL" id="MBB4736284.1"/>
    </source>
</evidence>
<keyword evidence="3 7" id="KW-0812">Transmembrane</keyword>
<feature type="compositionally biased region" description="Basic and acidic residues" evidence="8">
    <location>
        <begin position="1"/>
        <end position="15"/>
    </location>
</feature>
<keyword evidence="5 7" id="KW-0472">Membrane</keyword>
<name>A0A7W7GQ81_9MICC</name>
<comment type="subcellular location">
    <subcellularLocation>
        <location evidence="7">Cell membrane</location>
        <topology evidence="7">Multi-pass membrane protein</topology>
    </subcellularLocation>
</comment>
<sequence length="93" mass="10652">MAKTDFDDSLDRFNQEADDETEERDVDVRELGRPLPGWYKAVMFGLLIVGLLWICVFYLSMQLYPIPGIGGWNILIGFGLAMIGFLMMSRWGE</sequence>
<feature type="transmembrane region" description="Helical" evidence="7">
    <location>
        <begin position="71"/>
        <end position="91"/>
    </location>
</feature>
<evidence type="ECO:0000256" key="7">
    <source>
        <dbReference type="HAMAP-Rule" id="MF_00631"/>
    </source>
</evidence>
<accession>A0A7W7GQ81</accession>
<evidence type="ECO:0000256" key="4">
    <source>
        <dbReference type="ARBA" id="ARBA00022989"/>
    </source>
</evidence>
<dbReference type="HAMAP" id="MF_00631">
    <property type="entry name" value="CrgA"/>
    <property type="match status" value="1"/>
</dbReference>
<evidence type="ECO:0000256" key="6">
    <source>
        <dbReference type="ARBA" id="ARBA00023306"/>
    </source>
</evidence>
<feature type="compositionally biased region" description="Acidic residues" evidence="8">
    <location>
        <begin position="16"/>
        <end position="25"/>
    </location>
</feature>
<dbReference type="GO" id="GO:0051301">
    <property type="term" value="P:cell division"/>
    <property type="evidence" value="ECO:0007669"/>
    <property type="project" value="UniProtKB-UniRule"/>
</dbReference>
<comment type="function">
    <text evidence="7">Involved in cell division.</text>
</comment>
<keyword evidence="1 7" id="KW-1003">Cell membrane</keyword>
<evidence type="ECO:0000256" key="1">
    <source>
        <dbReference type="ARBA" id="ARBA00022475"/>
    </source>
</evidence>
<dbReference type="Pfam" id="PF06781">
    <property type="entry name" value="CrgA"/>
    <property type="match status" value="1"/>
</dbReference>
<protein>
    <recommendedName>
        <fullName evidence="7">Cell division protein CrgA</fullName>
    </recommendedName>
</protein>
<dbReference type="AlphaFoldDB" id="A0A7W7GQ81"/>
<comment type="similarity">
    <text evidence="7">Belongs to the CrgA family.</text>
</comment>
<feature type="region of interest" description="Disordered" evidence="8">
    <location>
        <begin position="1"/>
        <end position="26"/>
    </location>
</feature>
<comment type="caution">
    <text evidence="9">The sequence shown here is derived from an EMBL/GenBank/DDBJ whole genome shotgun (WGS) entry which is preliminary data.</text>
</comment>